<dbReference type="OrthoDB" id="5298197at2"/>
<evidence type="ECO:0000313" key="2">
    <source>
        <dbReference type="Proteomes" id="UP000183002"/>
    </source>
</evidence>
<dbReference type="RefSeq" id="WP_050518807.1">
    <property type="nucleotide sequence ID" value="NZ_FOCO01000002.1"/>
</dbReference>
<protein>
    <recommendedName>
        <fullName evidence="3">DUF1850 domain-containing protein</fullName>
    </recommendedName>
</protein>
<reference evidence="1 2" key="1">
    <citation type="submission" date="2016-10" db="EMBL/GenBank/DDBJ databases">
        <authorList>
            <person name="de Groot N.N."/>
        </authorList>
    </citation>
    <scope>NUCLEOTIDE SEQUENCE [LARGE SCALE GENOMIC DNA]</scope>
    <source>
        <strain evidence="1 2">CGMCC 1.10836</strain>
    </source>
</reference>
<gene>
    <name evidence="1" type="ORF">SAMN05216227_100221</name>
</gene>
<keyword evidence="2" id="KW-1185">Reference proteome</keyword>
<dbReference type="EMBL" id="FOCO01000002">
    <property type="protein sequence ID" value="SEM74758.1"/>
    <property type="molecule type" value="Genomic_DNA"/>
</dbReference>
<dbReference type="AlphaFoldDB" id="A0A1H8AYA7"/>
<organism evidence="1 2">
    <name type="scientific">Pseudorhodobacter antarcticus</name>
    <dbReference type="NCBI Taxonomy" id="1077947"/>
    <lineage>
        <taxon>Bacteria</taxon>
        <taxon>Pseudomonadati</taxon>
        <taxon>Pseudomonadota</taxon>
        <taxon>Alphaproteobacteria</taxon>
        <taxon>Rhodobacterales</taxon>
        <taxon>Paracoccaceae</taxon>
        <taxon>Pseudorhodobacter</taxon>
    </lineage>
</organism>
<sequence>MTACLMVGATMLALTSPNFTLRWTHSVEKIEWRESYHITAKTLTLTRAAIKGSGAGMEPADTAKLENGWWVWHPMTQLPALTLAASGATGAGWQLCTPDCQTLGQSPGQPITLKPCP</sequence>
<evidence type="ECO:0000313" key="1">
    <source>
        <dbReference type="EMBL" id="SEM74758.1"/>
    </source>
</evidence>
<dbReference type="InterPro" id="IPR015001">
    <property type="entry name" value="DUF1850"/>
</dbReference>
<dbReference type="STRING" id="1077947.SAMN05216227_100221"/>
<accession>A0A1H8AYA7</accession>
<evidence type="ECO:0008006" key="3">
    <source>
        <dbReference type="Google" id="ProtNLM"/>
    </source>
</evidence>
<dbReference type="Proteomes" id="UP000183002">
    <property type="component" value="Unassembled WGS sequence"/>
</dbReference>
<name>A0A1H8AYA7_9RHOB</name>
<dbReference type="Pfam" id="PF08905">
    <property type="entry name" value="DUF1850"/>
    <property type="match status" value="1"/>
</dbReference>
<proteinExistence type="predicted"/>